<proteinExistence type="predicted"/>
<dbReference type="Proteomes" id="UP000075243">
    <property type="component" value="Chromosome 3"/>
</dbReference>
<dbReference type="EMBL" id="CM003605">
    <property type="protein sequence ID" value="KYP71107.1"/>
    <property type="molecule type" value="Genomic_DNA"/>
</dbReference>
<organism evidence="2 3">
    <name type="scientific">Cajanus cajan</name>
    <name type="common">Pigeon pea</name>
    <name type="synonym">Cajanus indicus</name>
    <dbReference type="NCBI Taxonomy" id="3821"/>
    <lineage>
        <taxon>Eukaryota</taxon>
        <taxon>Viridiplantae</taxon>
        <taxon>Streptophyta</taxon>
        <taxon>Embryophyta</taxon>
        <taxon>Tracheophyta</taxon>
        <taxon>Spermatophyta</taxon>
        <taxon>Magnoliopsida</taxon>
        <taxon>eudicotyledons</taxon>
        <taxon>Gunneridae</taxon>
        <taxon>Pentapetalae</taxon>
        <taxon>rosids</taxon>
        <taxon>fabids</taxon>
        <taxon>Fabales</taxon>
        <taxon>Fabaceae</taxon>
        <taxon>Papilionoideae</taxon>
        <taxon>50 kb inversion clade</taxon>
        <taxon>NPAAA clade</taxon>
        <taxon>indigoferoid/millettioid clade</taxon>
        <taxon>Phaseoleae</taxon>
        <taxon>Cajanus</taxon>
    </lineage>
</organism>
<reference evidence="2 3" key="1">
    <citation type="journal article" date="2012" name="Nat. Biotechnol.">
        <title>Draft genome sequence of pigeonpea (Cajanus cajan), an orphan legume crop of resource-poor farmers.</title>
        <authorList>
            <person name="Varshney R.K."/>
            <person name="Chen W."/>
            <person name="Li Y."/>
            <person name="Bharti A.K."/>
            <person name="Saxena R.K."/>
            <person name="Schlueter J.A."/>
            <person name="Donoghue M.T."/>
            <person name="Azam S."/>
            <person name="Fan G."/>
            <person name="Whaley A.M."/>
            <person name="Farmer A.D."/>
            <person name="Sheridan J."/>
            <person name="Iwata A."/>
            <person name="Tuteja R."/>
            <person name="Penmetsa R.V."/>
            <person name="Wu W."/>
            <person name="Upadhyaya H.D."/>
            <person name="Yang S.P."/>
            <person name="Shah T."/>
            <person name="Saxena K.B."/>
            <person name="Michael T."/>
            <person name="McCombie W.R."/>
            <person name="Yang B."/>
            <person name="Zhang G."/>
            <person name="Yang H."/>
            <person name="Wang J."/>
            <person name="Spillane C."/>
            <person name="Cook D.R."/>
            <person name="May G.D."/>
            <person name="Xu X."/>
            <person name="Jackson S.A."/>
        </authorList>
    </citation>
    <scope>NUCLEOTIDE SEQUENCE [LARGE SCALE GENOMIC DNA]</scope>
    <source>
        <strain evidence="3">cv. Asha</strain>
    </source>
</reference>
<evidence type="ECO:0008006" key="4">
    <source>
        <dbReference type="Google" id="ProtNLM"/>
    </source>
</evidence>
<keyword evidence="1" id="KW-0732">Signal</keyword>
<accession>A0A151TVM3</accession>
<evidence type="ECO:0000313" key="2">
    <source>
        <dbReference type="EMBL" id="KYP71107.1"/>
    </source>
</evidence>
<evidence type="ECO:0000256" key="1">
    <source>
        <dbReference type="SAM" id="SignalP"/>
    </source>
</evidence>
<dbReference type="AlphaFoldDB" id="A0A151TVM3"/>
<protein>
    <recommendedName>
        <fullName evidence="4">LysM domain-containing protein</fullName>
    </recommendedName>
</protein>
<keyword evidence="3" id="KW-1185">Reference proteome</keyword>
<feature type="chain" id="PRO_5007589330" description="LysM domain-containing protein" evidence="1">
    <location>
        <begin position="25"/>
        <end position="63"/>
    </location>
</feature>
<dbReference type="Gramene" id="C.cajan_10066.t">
    <property type="protein sequence ID" value="C.cajan_10066.t"/>
    <property type="gene ID" value="C.cajan_10066"/>
</dbReference>
<name>A0A151TVM3_CAJCA</name>
<feature type="signal peptide" evidence="1">
    <location>
        <begin position="1"/>
        <end position="24"/>
    </location>
</feature>
<evidence type="ECO:0000313" key="3">
    <source>
        <dbReference type="Proteomes" id="UP000075243"/>
    </source>
</evidence>
<gene>
    <name evidence="2" type="ORF">KK1_010351</name>
</gene>
<sequence>MAEKISWPCLYVFVALMLVFRVQMVPESETNMKKACEEIYEVHEGETLQTLSIVIKINPFTNR</sequence>